<protein>
    <recommendedName>
        <fullName evidence="4">Potassium transporter Trk</fullName>
    </recommendedName>
</protein>
<dbReference type="AlphaFoldDB" id="A0A9W6M616"/>
<evidence type="ECO:0000313" key="3">
    <source>
        <dbReference type="Proteomes" id="UP001142291"/>
    </source>
</evidence>
<keyword evidence="1" id="KW-1133">Transmembrane helix</keyword>
<keyword evidence="1" id="KW-0812">Transmembrane</keyword>
<keyword evidence="3" id="KW-1185">Reference proteome</keyword>
<evidence type="ECO:0000256" key="1">
    <source>
        <dbReference type="SAM" id="Phobius"/>
    </source>
</evidence>
<feature type="transmembrane region" description="Helical" evidence="1">
    <location>
        <begin position="20"/>
        <end position="42"/>
    </location>
</feature>
<reference evidence="2" key="1">
    <citation type="journal article" date="2014" name="Int. J. Syst. Evol. Microbiol.">
        <title>Complete genome sequence of Corynebacterium casei LMG S-19264T (=DSM 44701T), isolated from a smear-ripened cheese.</title>
        <authorList>
            <consortium name="US DOE Joint Genome Institute (JGI-PGF)"/>
            <person name="Walter F."/>
            <person name="Albersmeier A."/>
            <person name="Kalinowski J."/>
            <person name="Ruckert C."/>
        </authorList>
    </citation>
    <scope>NUCLEOTIDE SEQUENCE</scope>
    <source>
        <strain evidence="2">VKM Ac-1940</strain>
    </source>
</reference>
<feature type="transmembrane region" description="Helical" evidence="1">
    <location>
        <begin position="62"/>
        <end position="84"/>
    </location>
</feature>
<gene>
    <name evidence="2" type="ORF">GCM10017591_14190</name>
</gene>
<keyword evidence="1" id="KW-0472">Membrane</keyword>
<dbReference type="RefSeq" id="WP_204964833.1">
    <property type="nucleotide sequence ID" value="NZ_BAAAUR010000011.1"/>
</dbReference>
<dbReference type="Proteomes" id="UP001142291">
    <property type="component" value="Unassembled WGS sequence"/>
</dbReference>
<dbReference type="EMBL" id="BSER01000008">
    <property type="protein sequence ID" value="GLJ95357.1"/>
    <property type="molecule type" value="Genomic_DNA"/>
</dbReference>
<reference evidence="2" key="2">
    <citation type="submission" date="2023-01" db="EMBL/GenBank/DDBJ databases">
        <authorList>
            <person name="Sun Q."/>
            <person name="Evtushenko L."/>
        </authorList>
    </citation>
    <scope>NUCLEOTIDE SEQUENCE</scope>
    <source>
        <strain evidence="2">VKM Ac-1940</strain>
    </source>
</reference>
<name>A0A9W6M616_9MICO</name>
<organism evidence="2 3">
    <name type="scientific">Microbacterium dextranolyticum</name>
    <dbReference type="NCBI Taxonomy" id="36806"/>
    <lineage>
        <taxon>Bacteria</taxon>
        <taxon>Bacillati</taxon>
        <taxon>Actinomycetota</taxon>
        <taxon>Actinomycetes</taxon>
        <taxon>Micrococcales</taxon>
        <taxon>Microbacteriaceae</taxon>
        <taxon>Microbacterium</taxon>
    </lineage>
</organism>
<evidence type="ECO:0008006" key="4">
    <source>
        <dbReference type="Google" id="ProtNLM"/>
    </source>
</evidence>
<comment type="caution">
    <text evidence="2">The sequence shown here is derived from an EMBL/GenBank/DDBJ whole genome shotgun (WGS) entry which is preliminary data.</text>
</comment>
<sequence length="112" mass="12282">MTESAEHRIESAQVRRSPRYAMFFLVGGVLGVLVALVLTFGFNGTLDVSPTTQAQYSTGQVFGFLCLFCIPVGVAVLGAVALLIDRGFSRRVRDVRVDHERIVIDDDHERGA</sequence>
<proteinExistence type="predicted"/>
<evidence type="ECO:0000313" key="2">
    <source>
        <dbReference type="EMBL" id="GLJ95357.1"/>
    </source>
</evidence>
<accession>A0A9W6M616</accession>